<evidence type="ECO:0000256" key="6">
    <source>
        <dbReference type="ARBA" id="ARBA00022989"/>
    </source>
</evidence>
<keyword evidence="5 9" id="KW-0812">Transmembrane</keyword>
<dbReference type="InterPro" id="IPR005548">
    <property type="entry name" value="Cell_div_FtsQ/DivIB_C"/>
</dbReference>
<comment type="function">
    <text evidence="9">Essential cell division protein. May link together the upstream cell division proteins, which are predominantly cytoplasmic, with the downstream cell division proteins, which are predominantly periplasmic. May control correct divisome assembly.</text>
</comment>
<comment type="caution">
    <text evidence="11">The sequence shown here is derived from an EMBL/GenBank/DDBJ whole genome shotgun (WGS) entry which is preliminary data.</text>
</comment>
<dbReference type="PANTHER" id="PTHR35851">
    <property type="entry name" value="CELL DIVISION PROTEIN FTSQ"/>
    <property type="match status" value="1"/>
</dbReference>
<dbReference type="Gene3D" id="3.40.50.11690">
    <property type="entry name" value="Cell division protein FtsQ/DivIB"/>
    <property type="match status" value="1"/>
</dbReference>
<keyword evidence="12" id="KW-1185">Reference proteome</keyword>
<keyword evidence="8 9" id="KW-0131">Cell cycle</keyword>
<dbReference type="PROSITE" id="PS51779">
    <property type="entry name" value="POTRA"/>
    <property type="match status" value="1"/>
</dbReference>
<keyword evidence="6 9" id="KW-1133">Transmembrane helix</keyword>
<organism evidence="11 12">
    <name type="scientific">Catenovulum sediminis</name>
    <dbReference type="NCBI Taxonomy" id="1740262"/>
    <lineage>
        <taxon>Bacteria</taxon>
        <taxon>Pseudomonadati</taxon>
        <taxon>Pseudomonadota</taxon>
        <taxon>Gammaproteobacteria</taxon>
        <taxon>Alteromonadales</taxon>
        <taxon>Alteromonadaceae</taxon>
        <taxon>Catenovulum</taxon>
    </lineage>
</organism>
<sequence length="249" mass="29006">MWQKIRCWFEKAEWPFWIGFLFFVVVVVSCVQLTSSAQQWLLDSSQLPVRYLEVEGNTQYVEDADVQLALNELMQKSFYALDVNEAQQKVEHLDWVYWAAIRKEWPATIKVNLVEQRPLVFWNGDFILNHQGQVFQADTSRLVYSLPALFGPEGEELKALQLFTDYSELLSLYGLKAKEMTMSERYAVHLTLSNDIKLNLGRENGIARIKRFLEFYPALIEQHQVEYVDLRYDTGFAVGEQIMQSETAG</sequence>
<dbReference type="Gene3D" id="3.10.20.310">
    <property type="entry name" value="membrane protein fhac"/>
    <property type="match status" value="1"/>
</dbReference>
<dbReference type="PROSITE" id="PS51257">
    <property type="entry name" value="PROKAR_LIPOPROTEIN"/>
    <property type="match status" value="1"/>
</dbReference>
<evidence type="ECO:0000256" key="7">
    <source>
        <dbReference type="ARBA" id="ARBA00023136"/>
    </source>
</evidence>
<dbReference type="EMBL" id="JBELOE010000152">
    <property type="protein sequence ID" value="MER2491895.1"/>
    <property type="molecule type" value="Genomic_DNA"/>
</dbReference>
<comment type="similarity">
    <text evidence="9">Belongs to the FtsQ/DivIB family. FtsQ subfamily.</text>
</comment>
<reference evidence="11 12" key="1">
    <citation type="submission" date="2024-06" db="EMBL/GenBank/DDBJ databases">
        <authorList>
            <person name="Chen R.Y."/>
        </authorList>
    </citation>
    <scope>NUCLEOTIDE SEQUENCE [LARGE SCALE GENOMIC DNA]</scope>
    <source>
        <strain evidence="11 12">D2</strain>
    </source>
</reference>
<dbReference type="RefSeq" id="WP_143871167.1">
    <property type="nucleotide sequence ID" value="NZ_CP041660.1"/>
</dbReference>
<evidence type="ECO:0000256" key="4">
    <source>
        <dbReference type="ARBA" id="ARBA00022618"/>
    </source>
</evidence>
<dbReference type="Proteomes" id="UP001467690">
    <property type="component" value="Unassembled WGS sequence"/>
</dbReference>
<keyword evidence="4 9" id="KW-0132">Cell division</keyword>
<evidence type="ECO:0000256" key="2">
    <source>
        <dbReference type="ARBA" id="ARBA00022475"/>
    </source>
</evidence>
<dbReference type="InterPro" id="IPR045335">
    <property type="entry name" value="FtsQ_C_sf"/>
</dbReference>
<dbReference type="GO" id="GO:0051301">
    <property type="term" value="P:cell division"/>
    <property type="evidence" value="ECO:0007669"/>
    <property type="project" value="UniProtKB-KW"/>
</dbReference>
<protein>
    <recommendedName>
        <fullName evidence="9">Cell division protein FtsQ</fullName>
    </recommendedName>
</protein>
<evidence type="ECO:0000313" key="11">
    <source>
        <dbReference type="EMBL" id="MER2491895.1"/>
    </source>
</evidence>
<evidence type="ECO:0000256" key="8">
    <source>
        <dbReference type="ARBA" id="ARBA00023306"/>
    </source>
</evidence>
<name>A0ABV1RG83_9ALTE</name>
<evidence type="ECO:0000256" key="3">
    <source>
        <dbReference type="ARBA" id="ARBA00022519"/>
    </source>
</evidence>
<evidence type="ECO:0000256" key="9">
    <source>
        <dbReference type="HAMAP-Rule" id="MF_00911"/>
    </source>
</evidence>
<evidence type="ECO:0000313" key="12">
    <source>
        <dbReference type="Proteomes" id="UP001467690"/>
    </source>
</evidence>
<dbReference type="Pfam" id="PF08478">
    <property type="entry name" value="POTRA_1"/>
    <property type="match status" value="1"/>
</dbReference>
<dbReference type="InterPro" id="IPR034746">
    <property type="entry name" value="POTRA"/>
</dbReference>
<dbReference type="InterPro" id="IPR013685">
    <property type="entry name" value="POTRA_FtsQ_type"/>
</dbReference>
<evidence type="ECO:0000256" key="5">
    <source>
        <dbReference type="ARBA" id="ARBA00022692"/>
    </source>
</evidence>
<gene>
    <name evidence="9" type="primary">ftsQ</name>
    <name evidence="11" type="ORF">ABS311_08355</name>
</gene>
<accession>A0ABV1RG83</accession>
<keyword evidence="3 9" id="KW-0997">Cell inner membrane</keyword>
<evidence type="ECO:0000259" key="10">
    <source>
        <dbReference type="PROSITE" id="PS51779"/>
    </source>
</evidence>
<feature type="domain" description="POTRA" evidence="10">
    <location>
        <begin position="47"/>
        <end position="116"/>
    </location>
</feature>
<keyword evidence="2 9" id="KW-1003">Cell membrane</keyword>
<dbReference type="InterPro" id="IPR026579">
    <property type="entry name" value="FtsQ"/>
</dbReference>
<dbReference type="PANTHER" id="PTHR35851:SF1">
    <property type="entry name" value="CELL DIVISION PROTEIN FTSQ"/>
    <property type="match status" value="1"/>
</dbReference>
<evidence type="ECO:0000256" key="1">
    <source>
        <dbReference type="ARBA" id="ARBA00004370"/>
    </source>
</evidence>
<comment type="subunit">
    <text evidence="9">Part of a complex composed of FtsB, FtsL and FtsQ.</text>
</comment>
<dbReference type="Pfam" id="PF03799">
    <property type="entry name" value="FtsQ_DivIB_C"/>
    <property type="match status" value="1"/>
</dbReference>
<proteinExistence type="inferred from homology"/>
<comment type="subcellular location">
    <subcellularLocation>
        <location evidence="9">Cell inner membrane</location>
        <topology evidence="9">Single-pass type II membrane protein</topology>
    </subcellularLocation>
    <subcellularLocation>
        <location evidence="1">Membrane</location>
    </subcellularLocation>
    <text evidence="9">Localizes to the division septum.</text>
</comment>
<keyword evidence="7 9" id="KW-0472">Membrane</keyword>
<dbReference type="HAMAP" id="MF_00911">
    <property type="entry name" value="FtsQ_subfam"/>
    <property type="match status" value="1"/>
</dbReference>